<keyword evidence="3" id="KW-1185">Reference proteome</keyword>
<reference evidence="3" key="1">
    <citation type="journal article" date="2019" name="Int. J. Syst. Evol. Microbiol.">
        <title>The Global Catalogue of Microorganisms (GCM) 10K type strain sequencing project: providing services to taxonomists for standard genome sequencing and annotation.</title>
        <authorList>
            <consortium name="The Broad Institute Genomics Platform"/>
            <consortium name="The Broad Institute Genome Sequencing Center for Infectious Disease"/>
            <person name="Wu L."/>
            <person name="Ma J."/>
        </authorList>
    </citation>
    <scope>NUCLEOTIDE SEQUENCE [LARGE SCALE GENOMIC DNA]</scope>
    <source>
        <strain evidence="3">KCTC 23917</strain>
    </source>
</reference>
<name>A0ABQ2XS49_9BURK</name>
<evidence type="ECO:0008006" key="4">
    <source>
        <dbReference type="Google" id="ProtNLM"/>
    </source>
</evidence>
<gene>
    <name evidence="2" type="ORF">GCM10010946_05910</name>
</gene>
<accession>A0ABQ2XS49</accession>
<keyword evidence="1" id="KW-1133">Transmembrane helix</keyword>
<dbReference type="EMBL" id="BMYU01000001">
    <property type="protein sequence ID" value="GGX31610.1"/>
    <property type="molecule type" value="Genomic_DNA"/>
</dbReference>
<evidence type="ECO:0000313" key="3">
    <source>
        <dbReference type="Proteomes" id="UP000653343"/>
    </source>
</evidence>
<evidence type="ECO:0000313" key="2">
    <source>
        <dbReference type="EMBL" id="GGX31610.1"/>
    </source>
</evidence>
<keyword evidence="1" id="KW-0472">Membrane</keyword>
<dbReference type="Pfam" id="PF06961">
    <property type="entry name" value="DUF1294"/>
    <property type="match status" value="1"/>
</dbReference>
<keyword evidence="1" id="KW-0812">Transmembrane</keyword>
<dbReference type="Proteomes" id="UP000653343">
    <property type="component" value="Unassembled WGS sequence"/>
</dbReference>
<protein>
    <recommendedName>
        <fullName evidence="4">DUF1294 domain-containing protein</fullName>
    </recommendedName>
</protein>
<proteinExistence type="predicted"/>
<evidence type="ECO:0000256" key="1">
    <source>
        <dbReference type="SAM" id="Phobius"/>
    </source>
</evidence>
<dbReference type="InterPro" id="IPR010718">
    <property type="entry name" value="DUF1294"/>
</dbReference>
<dbReference type="InterPro" id="IPR012156">
    <property type="entry name" value="Cold_shock_CspA"/>
</dbReference>
<dbReference type="PIRSF" id="PIRSF002599">
    <property type="entry name" value="Cold_shock_A"/>
    <property type="match status" value="1"/>
</dbReference>
<feature type="transmembrane region" description="Helical" evidence="1">
    <location>
        <begin position="32"/>
        <end position="53"/>
    </location>
</feature>
<sequence>MMWCIVVNALTYGLFALDKRQAVRNAWRVPERHLLAAVMLGGWAGALLAMWICRHKRRKTAFLLQFVLALILHLLMIMGIFLVLSGAESVRWQALFSA</sequence>
<feature type="transmembrane region" description="Helical" evidence="1">
    <location>
        <begin position="60"/>
        <end position="84"/>
    </location>
</feature>
<comment type="caution">
    <text evidence="2">The sequence shown here is derived from an EMBL/GenBank/DDBJ whole genome shotgun (WGS) entry which is preliminary data.</text>
</comment>
<organism evidence="2 3">
    <name type="scientific">Undibacterium squillarum</name>
    <dbReference type="NCBI Taxonomy" id="1131567"/>
    <lineage>
        <taxon>Bacteria</taxon>
        <taxon>Pseudomonadati</taxon>
        <taxon>Pseudomonadota</taxon>
        <taxon>Betaproteobacteria</taxon>
        <taxon>Burkholderiales</taxon>
        <taxon>Oxalobacteraceae</taxon>
        <taxon>Undibacterium</taxon>
    </lineage>
</organism>